<feature type="domain" description="Riboflavin kinase" evidence="16">
    <location>
        <begin position="182"/>
        <end position="309"/>
    </location>
</feature>
<dbReference type="InterPro" id="IPR023468">
    <property type="entry name" value="Riboflavin_kinase"/>
</dbReference>
<evidence type="ECO:0000256" key="12">
    <source>
        <dbReference type="ARBA" id="ARBA00023268"/>
    </source>
</evidence>
<evidence type="ECO:0000256" key="2">
    <source>
        <dbReference type="ARBA" id="ARBA00004726"/>
    </source>
</evidence>
<comment type="caution">
    <text evidence="17">The sequence shown here is derived from an EMBL/GenBank/DDBJ whole genome shotgun (WGS) entry which is preliminary data.</text>
</comment>
<dbReference type="GO" id="GO:0009398">
    <property type="term" value="P:FMN biosynthetic process"/>
    <property type="evidence" value="ECO:0007669"/>
    <property type="project" value="UniProtKB-UniRule"/>
</dbReference>
<dbReference type="SMART" id="SM00904">
    <property type="entry name" value="Flavokinase"/>
    <property type="match status" value="1"/>
</dbReference>
<keyword evidence="6 15" id="KW-0808">Transferase</keyword>
<dbReference type="GO" id="GO:0003919">
    <property type="term" value="F:FMN adenylyltransferase activity"/>
    <property type="evidence" value="ECO:0007669"/>
    <property type="project" value="UniProtKB-UniRule"/>
</dbReference>
<evidence type="ECO:0000256" key="3">
    <source>
        <dbReference type="ARBA" id="ARBA00005201"/>
    </source>
</evidence>
<dbReference type="PANTHER" id="PTHR22749:SF6">
    <property type="entry name" value="RIBOFLAVIN KINASE"/>
    <property type="match status" value="1"/>
</dbReference>
<evidence type="ECO:0000256" key="4">
    <source>
        <dbReference type="ARBA" id="ARBA00022630"/>
    </source>
</evidence>
<dbReference type="GO" id="GO:0009231">
    <property type="term" value="P:riboflavin biosynthetic process"/>
    <property type="evidence" value="ECO:0007669"/>
    <property type="project" value="InterPro"/>
</dbReference>
<evidence type="ECO:0000256" key="5">
    <source>
        <dbReference type="ARBA" id="ARBA00022643"/>
    </source>
</evidence>
<evidence type="ECO:0000256" key="6">
    <source>
        <dbReference type="ARBA" id="ARBA00022679"/>
    </source>
</evidence>
<dbReference type="FunFam" id="2.40.30.30:FF:000003">
    <property type="entry name" value="Riboflavin biosynthesis protein"/>
    <property type="match status" value="1"/>
</dbReference>
<comment type="catalytic activity">
    <reaction evidence="13 15">
        <text>riboflavin + ATP = FMN + ADP + H(+)</text>
        <dbReference type="Rhea" id="RHEA:14357"/>
        <dbReference type="ChEBI" id="CHEBI:15378"/>
        <dbReference type="ChEBI" id="CHEBI:30616"/>
        <dbReference type="ChEBI" id="CHEBI:57986"/>
        <dbReference type="ChEBI" id="CHEBI:58210"/>
        <dbReference type="ChEBI" id="CHEBI:456216"/>
        <dbReference type="EC" id="2.7.1.26"/>
    </reaction>
</comment>
<dbReference type="GO" id="GO:0006747">
    <property type="term" value="P:FAD biosynthetic process"/>
    <property type="evidence" value="ECO:0007669"/>
    <property type="project" value="UniProtKB-UniRule"/>
</dbReference>
<name>A0A554SHH4_9ACTN</name>
<evidence type="ECO:0000256" key="14">
    <source>
        <dbReference type="ARBA" id="ARBA00049494"/>
    </source>
</evidence>
<dbReference type="InterPro" id="IPR023465">
    <property type="entry name" value="Riboflavin_kinase_dom_sf"/>
</dbReference>
<dbReference type="PIRSF" id="PIRSF004491">
    <property type="entry name" value="FAD_Synth"/>
    <property type="match status" value="1"/>
</dbReference>
<dbReference type="UniPathway" id="UPA00277">
    <property type="reaction ID" value="UER00407"/>
</dbReference>
<evidence type="ECO:0000313" key="17">
    <source>
        <dbReference type="EMBL" id="TSD65787.1"/>
    </source>
</evidence>
<dbReference type="InterPro" id="IPR015864">
    <property type="entry name" value="FAD_synthase"/>
</dbReference>
<comment type="catalytic activity">
    <reaction evidence="14 15">
        <text>FMN + ATP + H(+) = FAD + diphosphate</text>
        <dbReference type="Rhea" id="RHEA:17237"/>
        <dbReference type="ChEBI" id="CHEBI:15378"/>
        <dbReference type="ChEBI" id="CHEBI:30616"/>
        <dbReference type="ChEBI" id="CHEBI:33019"/>
        <dbReference type="ChEBI" id="CHEBI:57692"/>
        <dbReference type="ChEBI" id="CHEBI:58210"/>
        <dbReference type="EC" id="2.7.7.2"/>
    </reaction>
</comment>
<comment type="pathway">
    <text evidence="3 15">Cofactor biosynthesis; FMN biosynthesis; FMN from riboflavin (ATP route): step 1/1.</text>
</comment>
<dbReference type="NCBIfam" id="TIGR00083">
    <property type="entry name" value="ribF"/>
    <property type="match status" value="1"/>
</dbReference>
<gene>
    <name evidence="17" type="ORF">FNM00_02940</name>
</gene>
<dbReference type="Gene3D" id="3.40.50.620">
    <property type="entry name" value="HUPs"/>
    <property type="match status" value="1"/>
</dbReference>
<keyword evidence="4 15" id="KW-0285">Flavoprotein</keyword>
<sequence length="309" mass="33021">MWKATDGASTDPIGGPSVVTIGVFDGVHRGHQEVVSAVHARAAASGATPVAITFDPHPVAVLAPDKAPARLTTLERRVRLLRDHGAEEVRVLAFSAEMSAWSPQEFIDRVIVDQTHCQELIVGENFRFGRRAAGTVGTLREAGRHAGFSVDGWSLAGDGQVFSSTRARQAIAEGDLPTAASILGRPHEVSGIVSRGDQRGRELGFPTANVPVDESYAVPPDGVYAGRLVRAGGERLPAAISIGTNPTFEGVAGRRVESYVLDRDDLELYGEAVRVELVERLRAMVAFDSVDALVLQMEADVTATRRVLD</sequence>
<evidence type="ECO:0000256" key="15">
    <source>
        <dbReference type="PIRNR" id="PIRNR004491"/>
    </source>
</evidence>
<keyword evidence="8 15" id="KW-0547">Nucleotide-binding</keyword>
<evidence type="ECO:0000256" key="8">
    <source>
        <dbReference type="ARBA" id="ARBA00022741"/>
    </source>
</evidence>
<evidence type="ECO:0000313" key="18">
    <source>
        <dbReference type="Proteomes" id="UP000316988"/>
    </source>
</evidence>
<dbReference type="EC" id="2.7.7.2" evidence="15"/>
<dbReference type="GO" id="GO:0008531">
    <property type="term" value="F:riboflavin kinase activity"/>
    <property type="evidence" value="ECO:0007669"/>
    <property type="project" value="UniProtKB-UniRule"/>
</dbReference>
<dbReference type="InterPro" id="IPR002606">
    <property type="entry name" value="Riboflavin_kinase_bac"/>
</dbReference>
<dbReference type="Proteomes" id="UP000316988">
    <property type="component" value="Unassembled WGS sequence"/>
</dbReference>
<keyword evidence="9 15" id="KW-0418">Kinase</keyword>
<dbReference type="EC" id="2.7.1.26" evidence="15"/>
<comment type="similarity">
    <text evidence="15">Belongs to the ribF family.</text>
</comment>
<dbReference type="CDD" id="cd02064">
    <property type="entry name" value="FAD_synthetase_N"/>
    <property type="match status" value="1"/>
</dbReference>
<dbReference type="Pfam" id="PF01687">
    <property type="entry name" value="Flavokinase"/>
    <property type="match status" value="1"/>
</dbReference>
<evidence type="ECO:0000256" key="10">
    <source>
        <dbReference type="ARBA" id="ARBA00022827"/>
    </source>
</evidence>
<dbReference type="AlphaFoldDB" id="A0A554SHH4"/>
<keyword evidence="18" id="KW-1185">Reference proteome</keyword>
<proteinExistence type="inferred from homology"/>
<dbReference type="UniPathway" id="UPA00276">
    <property type="reaction ID" value="UER00406"/>
</dbReference>
<dbReference type="InterPro" id="IPR015865">
    <property type="entry name" value="Riboflavin_kinase_bac/euk"/>
</dbReference>
<dbReference type="SUPFAM" id="SSF52374">
    <property type="entry name" value="Nucleotidylyl transferase"/>
    <property type="match status" value="1"/>
</dbReference>
<comment type="function">
    <text evidence="1">Catalyzes the phosphorylation of riboflavin to FMN followed by the adenylation of FMN to FAD.</text>
</comment>
<dbReference type="SUPFAM" id="SSF82114">
    <property type="entry name" value="Riboflavin kinase-like"/>
    <property type="match status" value="1"/>
</dbReference>
<evidence type="ECO:0000256" key="7">
    <source>
        <dbReference type="ARBA" id="ARBA00022695"/>
    </source>
</evidence>
<dbReference type="EMBL" id="VLNT01000002">
    <property type="protein sequence ID" value="TSD65787.1"/>
    <property type="molecule type" value="Genomic_DNA"/>
</dbReference>
<keyword evidence="12" id="KW-0511">Multifunctional enzyme</keyword>
<organism evidence="17 18">
    <name type="scientific">Aeromicrobium piscarium</name>
    <dbReference type="NCBI Taxonomy" id="2590901"/>
    <lineage>
        <taxon>Bacteria</taxon>
        <taxon>Bacillati</taxon>
        <taxon>Actinomycetota</taxon>
        <taxon>Actinomycetes</taxon>
        <taxon>Propionibacteriales</taxon>
        <taxon>Nocardioidaceae</taxon>
        <taxon>Aeromicrobium</taxon>
    </lineage>
</organism>
<dbReference type="FunFam" id="3.40.50.620:FF:000021">
    <property type="entry name" value="Riboflavin biosynthesis protein"/>
    <property type="match status" value="1"/>
</dbReference>
<dbReference type="NCBIfam" id="NF004160">
    <property type="entry name" value="PRK05627.1-3"/>
    <property type="match status" value="1"/>
</dbReference>
<evidence type="ECO:0000256" key="13">
    <source>
        <dbReference type="ARBA" id="ARBA00047880"/>
    </source>
</evidence>
<dbReference type="InterPro" id="IPR014729">
    <property type="entry name" value="Rossmann-like_a/b/a_fold"/>
</dbReference>
<protein>
    <recommendedName>
        <fullName evidence="15">Riboflavin biosynthesis protein</fullName>
    </recommendedName>
    <domain>
        <recommendedName>
            <fullName evidence="15">Riboflavin kinase</fullName>
            <ecNumber evidence="15">2.7.1.26</ecNumber>
        </recommendedName>
        <alternativeName>
            <fullName evidence="15">Flavokinase</fullName>
        </alternativeName>
    </domain>
    <domain>
        <recommendedName>
            <fullName evidence="15">FMN adenylyltransferase</fullName>
            <ecNumber evidence="15">2.7.7.2</ecNumber>
        </recommendedName>
        <alternativeName>
            <fullName evidence="15">FAD pyrophosphorylase</fullName>
        </alternativeName>
        <alternativeName>
            <fullName evidence="15">FAD synthase</fullName>
        </alternativeName>
    </domain>
</protein>
<keyword evidence="5 15" id="KW-0288">FMN</keyword>
<evidence type="ECO:0000256" key="11">
    <source>
        <dbReference type="ARBA" id="ARBA00022840"/>
    </source>
</evidence>
<keyword evidence="7 15" id="KW-0548">Nucleotidyltransferase</keyword>
<dbReference type="OrthoDB" id="9803667at2"/>
<evidence type="ECO:0000256" key="9">
    <source>
        <dbReference type="ARBA" id="ARBA00022777"/>
    </source>
</evidence>
<reference evidence="17 18" key="1">
    <citation type="submission" date="2019-07" db="EMBL/GenBank/DDBJ databases">
        <authorList>
            <person name="Zhao L.H."/>
        </authorList>
    </citation>
    <scope>NUCLEOTIDE SEQUENCE [LARGE SCALE GENOMIC DNA]</scope>
    <source>
        <strain evidence="17 18">Co35</strain>
    </source>
</reference>
<dbReference type="Pfam" id="PF06574">
    <property type="entry name" value="FAD_syn"/>
    <property type="match status" value="1"/>
</dbReference>
<dbReference type="GO" id="GO:0005524">
    <property type="term" value="F:ATP binding"/>
    <property type="evidence" value="ECO:0007669"/>
    <property type="project" value="UniProtKB-UniRule"/>
</dbReference>
<evidence type="ECO:0000259" key="16">
    <source>
        <dbReference type="SMART" id="SM00904"/>
    </source>
</evidence>
<keyword evidence="10 15" id="KW-0274">FAD</keyword>
<keyword evidence="11 15" id="KW-0067">ATP-binding</keyword>
<accession>A0A554SHH4</accession>
<dbReference type="Gene3D" id="2.40.30.30">
    <property type="entry name" value="Riboflavin kinase-like"/>
    <property type="match status" value="1"/>
</dbReference>
<comment type="pathway">
    <text evidence="2 15">Cofactor biosynthesis; FAD biosynthesis; FAD from FMN: step 1/1.</text>
</comment>
<dbReference type="PANTHER" id="PTHR22749">
    <property type="entry name" value="RIBOFLAVIN KINASE/FMN ADENYLYLTRANSFERASE"/>
    <property type="match status" value="1"/>
</dbReference>
<evidence type="ECO:0000256" key="1">
    <source>
        <dbReference type="ARBA" id="ARBA00002121"/>
    </source>
</evidence>